<proteinExistence type="inferred from homology"/>
<dbReference type="AlphaFoldDB" id="A0A7R8WMT3"/>
<dbReference type="Pfam" id="PF00183">
    <property type="entry name" value="HSP90"/>
    <property type="match status" value="1"/>
</dbReference>
<dbReference type="GO" id="GO:0140662">
    <property type="term" value="F:ATP-dependent protein folding chaperone"/>
    <property type="evidence" value="ECO:0007669"/>
    <property type="project" value="InterPro"/>
</dbReference>
<dbReference type="InterPro" id="IPR037196">
    <property type="entry name" value="HSP90_C"/>
</dbReference>
<name>A0A7R8WMT3_9CRUS</name>
<dbReference type="GO" id="GO:0016887">
    <property type="term" value="F:ATP hydrolysis activity"/>
    <property type="evidence" value="ECO:0007669"/>
    <property type="project" value="InterPro"/>
</dbReference>
<evidence type="ECO:0000313" key="4">
    <source>
        <dbReference type="EMBL" id="CAD7234682.1"/>
    </source>
</evidence>
<accession>A0A7R8WMT3</accession>
<comment type="similarity">
    <text evidence="1">Belongs to the heat shock protein 90 family.</text>
</comment>
<dbReference type="InterPro" id="IPR036465">
    <property type="entry name" value="vWFA_dom_sf"/>
</dbReference>
<evidence type="ECO:0000256" key="1">
    <source>
        <dbReference type="ARBA" id="ARBA00008239"/>
    </source>
</evidence>
<reference evidence="4" key="1">
    <citation type="submission" date="2020-11" db="EMBL/GenBank/DDBJ databases">
        <authorList>
            <person name="Tran Van P."/>
        </authorList>
    </citation>
    <scope>NUCLEOTIDE SEQUENCE</scope>
</reference>
<gene>
    <name evidence="4" type="ORF">CTOB1V02_LOCUS12498</name>
</gene>
<feature type="domain" description="VWFA" evidence="3">
    <location>
        <begin position="53"/>
        <end position="137"/>
    </location>
</feature>
<organism evidence="4">
    <name type="scientific">Cyprideis torosa</name>
    <dbReference type="NCBI Taxonomy" id="163714"/>
    <lineage>
        <taxon>Eukaryota</taxon>
        <taxon>Metazoa</taxon>
        <taxon>Ecdysozoa</taxon>
        <taxon>Arthropoda</taxon>
        <taxon>Crustacea</taxon>
        <taxon>Oligostraca</taxon>
        <taxon>Ostracoda</taxon>
        <taxon>Podocopa</taxon>
        <taxon>Podocopida</taxon>
        <taxon>Cytherocopina</taxon>
        <taxon>Cytheroidea</taxon>
        <taxon>Cytherideidae</taxon>
        <taxon>Cyprideis</taxon>
    </lineage>
</organism>
<sequence>YLALATIIIAIARPRQILKEEEVKAEGIDIMLVMDLSSSMLARDFQPDRLTMPLTTDYATGQLMVQSADTDQAGTQGTVITDAIEMAERMFSKDSPTQKALIIISDGENHEDEALAAARKALETGIHIYTMGIGSDEGAPIPVRINGAVQYKRDKQGEIVQSVVYVTDDVKEIVPEFLLLLHGVIDSPDIPLNVSRSYLQSDSNVRKITNYITKKVAEKLKELYQKDPENYQSKWDDLGTFVKYGMISDEKFYEKSDAFALLKNTDGEFFKIDDYIEKVKPTQTDKHDRTVLIYANNASEQHSFIQSAKNQGYDVLLLNNVIDNHFIQHLEHKKANITFVRVDSDTADKLVQKDEENQSVLSEKEMEKVKTIFTESLGELKGGHVETRALSSEDNPVIITRPEFMRRMKEMQMMQGMDMGMMPESYNIVINTNNELVANKLTAIRGKEKKERFAKYLYDLARLEQNMLTGEEMSQFIKTSIEFLK</sequence>
<dbReference type="Pfam" id="PF00092">
    <property type="entry name" value="VWA"/>
    <property type="match status" value="1"/>
</dbReference>
<dbReference type="EMBL" id="OB669454">
    <property type="protein sequence ID" value="CAD7234682.1"/>
    <property type="molecule type" value="Genomic_DNA"/>
</dbReference>
<dbReference type="SUPFAM" id="SSF53300">
    <property type="entry name" value="vWA-like"/>
    <property type="match status" value="1"/>
</dbReference>
<dbReference type="Gene3D" id="3.40.50.410">
    <property type="entry name" value="von Willebrand factor, type A domain"/>
    <property type="match status" value="1"/>
</dbReference>
<protein>
    <recommendedName>
        <fullName evidence="3">VWFA domain-containing protein</fullName>
    </recommendedName>
</protein>
<dbReference type="GO" id="GO:0005524">
    <property type="term" value="F:ATP binding"/>
    <property type="evidence" value="ECO:0007669"/>
    <property type="project" value="InterPro"/>
</dbReference>
<dbReference type="GO" id="GO:0051082">
    <property type="term" value="F:unfolded protein binding"/>
    <property type="evidence" value="ECO:0007669"/>
    <property type="project" value="InterPro"/>
</dbReference>
<evidence type="ECO:0000259" key="3">
    <source>
        <dbReference type="Pfam" id="PF00092"/>
    </source>
</evidence>
<dbReference type="Gene3D" id="3.40.50.11260">
    <property type="match status" value="1"/>
</dbReference>
<dbReference type="InterPro" id="IPR020568">
    <property type="entry name" value="Ribosomal_Su5_D2-typ_SF"/>
</dbReference>
<dbReference type="InterPro" id="IPR002035">
    <property type="entry name" value="VWF_A"/>
</dbReference>
<dbReference type="SUPFAM" id="SSF54211">
    <property type="entry name" value="Ribosomal protein S5 domain 2-like"/>
    <property type="match status" value="1"/>
</dbReference>
<dbReference type="OrthoDB" id="10047400at2759"/>
<dbReference type="PANTHER" id="PTHR11528">
    <property type="entry name" value="HEAT SHOCK PROTEIN 90 FAMILY MEMBER"/>
    <property type="match status" value="1"/>
</dbReference>
<dbReference type="Gene3D" id="3.30.230.80">
    <property type="match status" value="1"/>
</dbReference>
<dbReference type="GO" id="GO:0032991">
    <property type="term" value="C:protein-containing complex"/>
    <property type="evidence" value="ECO:0007669"/>
    <property type="project" value="UniProtKB-ARBA"/>
</dbReference>
<evidence type="ECO:0000256" key="2">
    <source>
        <dbReference type="ARBA" id="ARBA00023186"/>
    </source>
</evidence>
<dbReference type="Gene3D" id="1.20.120.790">
    <property type="entry name" value="Heat shock protein 90, C-terminal domain"/>
    <property type="match status" value="1"/>
</dbReference>
<keyword evidence="2" id="KW-0143">Chaperone</keyword>
<feature type="non-terminal residue" evidence="4">
    <location>
        <position position="1"/>
    </location>
</feature>
<dbReference type="SUPFAM" id="SSF110942">
    <property type="entry name" value="HSP90 C-terminal domain"/>
    <property type="match status" value="1"/>
</dbReference>
<dbReference type="InterPro" id="IPR001404">
    <property type="entry name" value="Hsp90_fam"/>
</dbReference>